<feature type="site" description="Transition state stabilizer" evidence="9">
    <location>
        <position position="181"/>
    </location>
</feature>
<dbReference type="GO" id="GO:0008776">
    <property type="term" value="F:acetate kinase activity"/>
    <property type="evidence" value="ECO:0007669"/>
    <property type="project" value="UniProtKB-UniRule"/>
</dbReference>
<dbReference type="InterPro" id="IPR023865">
    <property type="entry name" value="Aliphatic_acid_kinase_CS"/>
</dbReference>
<evidence type="ECO:0000256" key="4">
    <source>
        <dbReference type="ARBA" id="ARBA00022723"/>
    </source>
</evidence>
<evidence type="ECO:0000256" key="1">
    <source>
        <dbReference type="ARBA" id="ARBA00008748"/>
    </source>
</evidence>
<name>A0A239J934_9SPHN</name>
<dbReference type="PROSITE" id="PS01076">
    <property type="entry name" value="ACETATE_KINASE_2"/>
    <property type="match status" value="1"/>
</dbReference>
<evidence type="ECO:0000256" key="8">
    <source>
        <dbReference type="ARBA" id="ARBA00022842"/>
    </source>
</evidence>
<comment type="cofactor">
    <cofactor evidence="9">
        <name>Mg(2+)</name>
        <dbReference type="ChEBI" id="CHEBI:18420"/>
    </cofactor>
    <cofactor evidence="9">
        <name>Mn(2+)</name>
        <dbReference type="ChEBI" id="CHEBI:29035"/>
    </cofactor>
    <text evidence="9">Mg(2+). Can also accept Mn(2+).</text>
</comment>
<keyword evidence="6 9" id="KW-0418">Kinase</keyword>
<dbReference type="EC" id="2.7.2.1" evidence="9"/>
<feature type="binding site" evidence="9">
    <location>
        <position position="379"/>
    </location>
    <ligand>
        <name>Mg(2+)</name>
        <dbReference type="ChEBI" id="CHEBI:18420"/>
    </ligand>
</feature>
<feature type="site" description="Transition state stabilizer" evidence="9">
    <location>
        <position position="241"/>
    </location>
</feature>
<dbReference type="EMBL" id="FZOS01000032">
    <property type="protein sequence ID" value="SNT02387.1"/>
    <property type="molecule type" value="Genomic_DNA"/>
</dbReference>
<dbReference type="HAMAP" id="MF_00020">
    <property type="entry name" value="Acetate_kinase"/>
    <property type="match status" value="1"/>
</dbReference>
<dbReference type="SUPFAM" id="SSF53067">
    <property type="entry name" value="Actin-like ATPase domain"/>
    <property type="match status" value="2"/>
</dbReference>
<dbReference type="Gene3D" id="3.30.420.40">
    <property type="match status" value="2"/>
</dbReference>
<evidence type="ECO:0000256" key="2">
    <source>
        <dbReference type="ARBA" id="ARBA00022490"/>
    </source>
</evidence>
<feature type="binding site" evidence="9">
    <location>
        <begin position="328"/>
        <end position="332"/>
    </location>
    <ligand>
        <name>ATP</name>
        <dbReference type="ChEBI" id="CHEBI:30616"/>
    </ligand>
</feature>
<keyword evidence="3 9" id="KW-0808">Transferase</keyword>
<feature type="binding site" evidence="9">
    <location>
        <position position="93"/>
    </location>
    <ligand>
        <name>substrate</name>
    </ligand>
</feature>
<dbReference type="GO" id="GO:0006085">
    <property type="term" value="P:acetyl-CoA biosynthetic process"/>
    <property type="evidence" value="ECO:0007669"/>
    <property type="project" value="UniProtKB-UniRule"/>
</dbReference>
<dbReference type="NCBIfam" id="TIGR00016">
    <property type="entry name" value="ackA"/>
    <property type="match status" value="1"/>
</dbReference>
<accession>A0A239J934</accession>
<evidence type="ECO:0000313" key="12">
    <source>
        <dbReference type="Proteomes" id="UP000198281"/>
    </source>
</evidence>
<evidence type="ECO:0000256" key="6">
    <source>
        <dbReference type="ARBA" id="ARBA00022777"/>
    </source>
</evidence>
<evidence type="ECO:0000256" key="9">
    <source>
        <dbReference type="HAMAP-Rule" id="MF_00020"/>
    </source>
</evidence>
<dbReference type="Proteomes" id="UP000198281">
    <property type="component" value="Unassembled WGS sequence"/>
</dbReference>
<organism evidence="11 12">
    <name type="scientific">Edaphosphingomonas laterariae</name>
    <dbReference type="NCBI Taxonomy" id="861865"/>
    <lineage>
        <taxon>Bacteria</taxon>
        <taxon>Pseudomonadati</taxon>
        <taxon>Pseudomonadota</taxon>
        <taxon>Alphaproteobacteria</taxon>
        <taxon>Sphingomonadales</taxon>
        <taxon>Rhizorhabdaceae</taxon>
        <taxon>Edaphosphingomonas</taxon>
    </lineage>
</organism>
<keyword evidence="12" id="KW-1185">Reference proteome</keyword>
<dbReference type="OrthoDB" id="9802453at2"/>
<dbReference type="GO" id="GO:0005829">
    <property type="term" value="C:cytosol"/>
    <property type="evidence" value="ECO:0007669"/>
    <property type="project" value="TreeGrafter"/>
</dbReference>
<evidence type="ECO:0000256" key="7">
    <source>
        <dbReference type="ARBA" id="ARBA00022840"/>
    </source>
</evidence>
<keyword evidence="7 9" id="KW-0067">ATP-binding</keyword>
<dbReference type="InterPro" id="IPR000890">
    <property type="entry name" value="Aliphatic_acid_kin_short-chain"/>
</dbReference>
<protein>
    <recommendedName>
        <fullName evidence="9">Acetate kinase</fullName>
        <ecNumber evidence="9">2.7.2.1</ecNumber>
    </recommendedName>
    <alternativeName>
        <fullName evidence="9">Acetokinase</fullName>
    </alternativeName>
</protein>
<reference evidence="12" key="1">
    <citation type="submission" date="2017-06" db="EMBL/GenBank/DDBJ databases">
        <authorList>
            <person name="Varghese N."/>
            <person name="Submissions S."/>
        </authorList>
    </citation>
    <scope>NUCLEOTIDE SEQUENCE [LARGE SCALE GENOMIC DNA]</scope>
    <source>
        <strain evidence="12">LNB2</strain>
    </source>
</reference>
<evidence type="ECO:0000256" key="3">
    <source>
        <dbReference type="ARBA" id="ARBA00022679"/>
    </source>
</evidence>
<comment type="pathway">
    <text evidence="9">Metabolic intermediate biosynthesis; acetyl-CoA biosynthesis; acetyl-CoA from acetate: step 1/2.</text>
</comment>
<comment type="subcellular location">
    <subcellularLocation>
        <location evidence="9">Cytoplasm</location>
    </subcellularLocation>
</comment>
<dbReference type="PANTHER" id="PTHR21060:SF21">
    <property type="entry name" value="ACETATE KINASE"/>
    <property type="match status" value="1"/>
</dbReference>
<keyword evidence="2 9" id="KW-0963">Cytoplasm</keyword>
<dbReference type="GO" id="GO:0005524">
    <property type="term" value="F:ATP binding"/>
    <property type="evidence" value="ECO:0007669"/>
    <property type="project" value="UniProtKB-KW"/>
</dbReference>
<dbReference type="UniPathway" id="UPA00340">
    <property type="reaction ID" value="UER00458"/>
</dbReference>
<sequence>MKAVVSLNSGSSSIKFALYTLDRDRKPTLSAGGKIERIGLSPRLAIRDAAGTVLIEREWPDERAMTHAELLAWLFDWATSHLEGREVLAVGHRVVHGGVDFAQSCLIDTIVLEELEKLCPLAPLHQPHNLAAIRAIAALAPDLPQVACFDTAFHHDRPAPATRFALPRALHEQGIRRYGFHGLSYDYIARRLAELDPSLAAGRVIAAHLGNGASLCAMSGGKSIDTTMGFTALDGLMMGTRCGSIDPGVILHLQNRVGMSAADVEALLYKQSGLLGVSGISSDMRELAASDRPEAREAIDLFIWRAAREAGALASSLGGLDGLVFTAGIGENDAAIRAGICERLAWLDISLDERANAVHADVISAPGSPITVRVIPTDEERMIVLQTLATLFGVKT</sequence>
<dbReference type="InterPro" id="IPR043129">
    <property type="entry name" value="ATPase_NBD"/>
</dbReference>
<proteinExistence type="inferred from homology"/>
<dbReference type="PIRSF" id="PIRSF000722">
    <property type="entry name" value="Acetate_prop_kin"/>
    <property type="match status" value="1"/>
</dbReference>
<feature type="binding site" evidence="9">
    <location>
        <position position="15"/>
    </location>
    <ligand>
        <name>ATP</name>
        <dbReference type="ChEBI" id="CHEBI:30616"/>
    </ligand>
</feature>
<feature type="active site" description="Proton donor/acceptor" evidence="9">
    <location>
        <position position="150"/>
    </location>
</feature>
<evidence type="ECO:0000256" key="5">
    <source>
        <dbReference type="ARBA" id="ARBA00022741"/>
    </source>
</evidence>
<dbReference type="PRINTS" id="PR00471">
    <property type="entry name" value="ACETATEKNASE"/>
</dbReference>
<dbReference type="RefSeq" id="WP_037444212.1">
    <property type="nucleotide sequence ID" value="NZ_FZOS01000032.1"/>
</dbReference>
<dbReference type="AlphaFoldDB" id="A0A239J934"/>
<dbReference type="GO" id="GO:0006083">
    <property type="term" value="P:acetate metabolic process"/>
    <property type="evidence" value="ECO:0007669"/>
    <property type="project" value="TreeGrafter"/>
</dbReference>
<comment type="subunit">
    <text evidence="9">Homodimer.</text>
</comment>
<comment type="catalytic activity">
    <reaction evidence="9">
        <text>acetate + ATP = acetyl phosphate + ADP</text>
        <dbReference type="Rhea" id="RHEA:11352"/>
        <dbReference type="ChEBI" id="CHEBI:22191"/>
        <dbReference type="ChEBI" id="CHEBI:30089"/>
        <dbReference type="ChEBI" id="CHEBI:30616"/>
        <dbReference type="ChEBI" id="CHEBI:456216"/>
        <dbReference type="EC" id="2.7.2.1"/>
    </reaction>
</comment>
<dbReference type="GO" id="GO:0000287">
    <property type="term" value="F:magnesium ion binding"/>
    <property type="evidence" value="ECO:0007669"/>
    <property type="project" value="UniProtKB-UniRule"/>
</dbReference>
<comment type="similarity">
    <text evidence="1 9 10">Belongs to the acetokinase family.</text>
</comment>
<feature type="binding site" evidence="9">
    <location>
        <begin position="208"/>
        <end position="212"/>
    </location>
    <ligand>
        <name>ATP</name>
        <dbReference type="ChEBI" id="CHEBI:30616"/>
    </ligand>
</feature>
<keyword evidence="5 9" id="KW-0547">Nucleotide-binding</keyword>
<keyword evidence="4 9" id="KW-0479">Metal-binding</keyword>
<feature type="binding site" evidence="9">
    <location>
        <position position="8"/>
    </location>
    <ligand>
        <name>Mg(2+)</name>
        <dbReference type="ChEBI" id="CHEBI:18420"/>
    </ligand>
</feature>
<feature type="binding site" evidence="9">
    <location>
        <begin position="283"/>
        <end position="285"/>
    </location>
    <ligand>
        <name>ATP</name>
        <dbReference type="ChEBI" id="CHEBI:30616"/>
    </ligand>
</feature>
<comment type="function">
    <text evidence="9">Catalyzes the formation of acetyl phosphate from acetate and ATP. Can also catalyze the reverse reaction.</text>
</comment>
<evidence type="ECO:0000256" key="10">
    <source>
        <dbReference type="RuleBase" id="RU003835"/>
    </source>
</evidence>
<keyword evidence="8 9" id="KW-0460">Magnesium</keyword>
<dbReference type="InterPro" id="IPR004372">
    <property type="entry name" value="Ac/propionate_kinase"/>
</dbReference>
<dbReference type="PANTHER" id="PTHR21060">
    <property type="entry name" value="ACETATE KINASE"/>
    <property type="match status" value="1"/>
</dbReference>
<gene>
    <name evidence="9" type="primary">ackA</name>
    <name evidence="11" type="ORF">SAMN06295912_1327</name>
</gene>
<dbReference type="PROSITE" id="PS01075">
    <property type="entry name" value="ACETATE_KINASE_1"/>
    <property type="match status" value="1"/>
</dbReference>
<dbReference type="Pfam" id="PF00871">
    <property type="entry name" value="Acetate_kinase"/>
    <property type="match status" value="1"/>
</dbReference>
<evidence type="ECO:0000313" key="11">
    <source>
        <dbReference type="EMBL" id="SNT02387.1"/>
    </source>
</evidence>